<reference evidence="2 3" key="1">
    <citation type="journal article" date="2019" name="Int. J. Syst. Evol. Microbiol.">
        <title>The Global Catalogue of Microorganisms (GCM) 10K type strain sequencing project: providing services to taxonomists for standard genome sequencing and annotation.</title>
        <authorList>
            <consortium name="The Broad Institute Genomics Platform"/>
            <consortium name="The Broad Institute Genome Sequencing Center for Infectious Disease"/>
            <person name="Wu L."/>
            <person name="Ma J."/>
        </authorList>
    </citation>
    <scope>NUCLEOTIDE SEQUENCE [LARGE SCALE GENOMIC DNA]</scope>
    <source>
        <strain evidence="2 3">JCM 13004</strain>
    </source>
</reference>
<organism evidence="2 3">
    <name type="scientific">Kitasatospora nipponensis</name>
    <dbReference type="NCBI Taxonomy" id="258049"/>
    <lineage>
        <taxon>Bacteria</taxon>
        <taxon>Bacillati</taxon>
        <taxon>Actinomycetota</taxon>
        <taxon>Actinomycetes</taxon>
        <taxon>Kitasatosporales</taxon>
        <taxon>Streptomycetaceae</taxon>
        <taxon>Kitasatospora</taxon>
    </lineage>
</organism>
<feature type="region of interest" description="Disordered" evidence="1">
    <location>
        <begin position="108"/>
        <end position="143"/>
    </location>
</feature>
<name>A0ABN1TA66_9ACTN</name>
<dbReference type="RefSeq" id="WP_344447132.1">
    <property type="nucleotide sequence ID" value="NZ_BAAALF010000399.1"/>
</dbReference>
<dbReference type="EMBL" id="BAAALF010000399">
    <property type="protein sequence ID" value="GAA1070615.1"/>
    <property type="molecule type" value="Genomic_DNA"/>
</dbReference>
<sequence length="143" mass="15168">MGNLTDDHGTDVEILRWADGLVWAHCRTSLPEPAHQILRSCGFTAPLDSADPVSYRLPKEMADPDQRLAASSASSLLSDLGFAVAIDPDLAVGYTGATHNIAEQRLAAARRTSPAAARADATTRPPTTTAAVPAAKVPQQRKR</sequence>
<dbReference type="Proteomes" id="UP001500037">
    <property type="component" value="Unassembled WGS sequence"/>
</dbReference>
<gene>
    <name evidence="2" type="ORF">GCM10009665_78390</name>
</gene>
<feature type="compositionally biased region" description="Low complexity" evidence="1">
    <location>
        <begin position="108"/>
        <end position="135"/>
    </location>
</feature>
<evidence type="ECO:0000313" key="3">
    <source>
        <dbReference type="Proteomes" id="UP001500037"/>
    </source>
</evidence>
<protein>
    <submittedName>
        <fullName evidence="2">Uncharacterized protein</fullName>
    </submittedName>
</protein>
<evidence type="ECO:0000256" key="1">
    <source>
        <dbReference type="SAM" id="MobiDB-lite"/>
    </source>
</evidence>
<proteinExistence type="predicted"/>
<evidence type="ECO:0000313" key="2">
    <source>
        <dbReference type="EMBL" id="GAA1070615.1"/>
    </source>
</evidence>
<accession>A0ABN1TA66</accession>
<comment type="caution">
    <text evidence="2">The sequence shown here is derived from an EMBL/GenBank/DDBJ whole genome shotgun (WGS) entry which is preliminary data.</text>
</comment>
<keyword evidence="3" id="KW-1185">Reference proteome</keyword>